<reference evidence="2" key="1">
    <citation type="journal article" date="2019" name="Int. J. Syst. Evol. Microbiol.">
        <title>The Global Catalogue of Microorganisms (GCM) 10K type strain sequencing project: providing services to taxonomists for standard genome sequencing and annotation.</title>
        <authorList>
            <consortium name="The Broad Institute Genomics Platform"/>
            <consortium name="The Broad Institute Genome Sequencing Center for Infectious Disease"/>
            <person name="Wu L."/>
            <person name="Ma J."/>
        </authorList>
    </citation>
    <scope>NUCLEOTIDE SEQUENCE [LARGE SCALE GENOMIC DNA]</scope>
    <source>
        <strain evidence="2">JCM 17687</strain>
    </source>
</reference>
<accession>A0ABP9J3V9</accession>
<gene>
    <name evidence="1" type="ORF">GCM10023258_07900</name>
</gene>
<evidence type="ECO:0000313" key="1">
    <source>
        <dbReference type="EMBL" id="GAA5019870.1"/>
    </source>
</evidence>
<proteinExistence type="predicted"/>
<sequence>MGMAHPIMFDGGDPYLARVRAICLAFPGADEKVSHGRPTFFTTKVFLTYGGVVRGDHDPEPYRQSVLVLPDASERPALLGDDRFFDPAYVGPSGWVGLDLRACGSPDELDWQEVGELVDASYRLTAPARLVRALDDARPTGA</sequence>
<comment type="caution">
    <text evidence="1">The sequence shown here is derived from an EMBL/GenBank/DDBJ whole genome shotgun (WGS) entry which is preliminary data.</text>
</comment>
<organism evidence="1 2">
    <name type="scientific">Terrabacter aeriphilus</name>
    <dbReference type="NCBI Taxonomy" id="515662"/>
    <lineage>
        <taxon>Bacteria</taxon>
        <taxon>Bacillati</taxon>
        <taxon>Actinomycetota</taxon>
        <taxon>Actinomycetes</taxon>
        <taxon>Micrococcales</taxon>
        <taxon>Intrasporangiaceae</taxon>
        <taxon>Terrabacter</taxon>
    </lineage>
</organism>
<dbReference type="InterPro" id="IPR038056">
    <property type="entry name" value="YjbR-like_sf"/>
</dbReference>
<dbReference type="InterPro" id="IPR058532">
    <property type="entry name" value="YjbR/MT2646/Rv2570-like"/>
</dbReference>
<dbReference type="GO" id="GO:0003677">
    <property type="term" value="F:DNA binding"/>
    <property type="evidence" value="ECO:0007669"/>
    <property type="project" value="UniProtKB-KW"/>
</dbReference>
<keyword evidence="2" id="KW-1185">Reference proteome</keyword>
<dbReference type="EMBL" id="BAABIW010000006">
    <property type="protein sequence ID" value="GAA5019870.1"/>
    <property type="molecule type" value="Genomic_DNA"/>
</dbReference>
<dbReference type="Pfam" id="PF04237">
    <property type="entry name" value="YjbR"/>
    <property type="match status" value="1"/>
</dbReference>
<dbReference type="Proteomes" id="UP001500427">
    <property type="component" value="Unassembled WGS sequence"/>
</dbReference>
<dbReference type="SUPFAM" id="SSF142906">
    <property type="entry name" value="YjbR-like"/>
    <property type="match status" value="1"/>
</dbReference>
<evidence type="ECO:0000313" key="2">
    <source>
        <dbReference type="Proteomes" id="UP001500427"/>
    </source>
</evidence>
<dbReference type="Gene3D" id="3.90.1150.30">
    <property type="match status" value="1"/>
</dbReference>
<keyword evidence="1" id="KW-0238">DNA-binding</keyword>
<protein>
    <submittedName>
        <fullName evidence="1">MmcQ/YjbR family DNA-binding protein</fullName>
    </submittedName>
</protein>
<name>A0ABP9J3V9_9MICO</name>